<evidence type="ECO:0000313" key="2">
    <source>
        <dbReference type="Proteomes" id="UP000033633"/>
    </source>
</evidence>
<comment type="caution">
    <text evidence="1">The sequence shown here is derived from an EMBL/GenBank/DDBJ whole genome shotgun (WGS) entry which is preliminary data.</text>
</comment>
<dbReference type="InterPro" id="IPR024406">
    <property type="entry name" value="TAC-10"/>
</dbReference>
<gene>
    <name evidence="1" type="ORF">KY46_00695</name>
</gene>
<protein>
    <recommendedName>
        <fullName evidence="3">Phage protein</fullName>
    </recommendedName>
</protein>
<accession>A0A0F5VH46</accession>
<sequence>MTKTKPVVVTIGETDFEFSPTVNDFNNYVNEMMPDNKVAPQHTYLTRTIKPEQKEQLVELLSSVPGLVTDVFSEVSKGAKGGIKVTLKN</sequence>
<dbReference type="Proteomes" id="UP000033633">
    <property type="component" value="Unassembled WGS sequence"/>
</dbReference>
<name>A0A0F5VH46_9GAMM</name>
<dbReference type="OrthoDB" id="5908298at2"/>
<dbReference type="AlphaFoldDB" id="A0A0F5VH46"/>
<dbReference type="PATRIC" id="fig|265726.11.peg.150"/>
<reference evidence="1 2" key="1">
    <citation type="submission" date="2014-12" db="EMBL/GenBank/DDBJ databases">
        <title>Mercury Reductase activity and rhizosphere competence traits in the genome of root associated Photobacterium halotolerans MELD1.</title>
        <authorList>
            <person name="Mathew D.C."/>
            <person name="Huang C.-C."/>
        </authorList>
    </citation>
    <scope>NUCLEOTIDE SEQUENCE [LARGE SCALE GENOMIC DNA]</scope>
    <source>
        <strain evidence="1 2">MELD1</strain>
    </source>
</reference>
<evidence type="ECO:0008006" key="3">
    <source>
        <dbReference type="Google" id="ProtNLM"/>
    </source>
</evidence>
<proteinExistence type="predicted"/>
<dbReference type="Pfam" id="PF10963">
    <property type="entry name" value="Phage_TAC_10"/>
    <property type="match status" value="1"/>
</dbReference>
<dbReference type="STRING" id="265726.KY46_00695"/>
<keyword evidence="2" id="KW-1185">Reference proteome</keyword>
<evidence type="ECO:0000313" key="1">
    <source>
        <dbReference type="EMBL" id="KKD01383.1"/>
    </source>
</evidence>
<dbReference type="RefSeq" id="WP_046218712.1">
    <property type="nucleotide sequence ID" value="NZ_JWYV01000001.1"/>
</dbReference>
<organism evidence="1 2">
    <name type="scientific">Photobacterium halotolerans</name>
    <dbReference type="NCBI Taxonomy" id="265726"/>
    <lineage>
        <taxon>Bacteria</taxon>
        <taxon>Pseudomonadati</taxon>
        <taxon>Pseudomonadota</taxon>
        <taxon>Gammaproteobacteria</taxon>
        <taxon>Vibrionales</taxon>
        <taxon>Vibrionaceae</taxon>
        <taxon>Photobacterium</taxon>
    </lineage>
</organism>
<dbReference type="EMBL" id="JWYV01000001">
    <property type="protein sequence ID" value="KKD01383.1"/>
    <property type="molecule type" value="Genomic_DNA"/>
</dbReference>